<reference evidence="4 5" key="1">
    <citation type="submission" date="2017-12" db="EMBL/GenBank/DDBJ databases">
        <title>Sequencing the genomes of 1000 Actinobacteria strains.</title>
        <authorList>
            <person name="Klenk H.-P."/>
        </authorList>
    </citation>
    <scope>NUCLEOTIDE SEQUENCE [LARGE SCALE GENOMIC DNA]</scope>
    <source>
        <strain evidence="4 5">DSM 12806</strain>
    </source>
</reference>
<keyword evidence="1" id="KW-0560">Oxidoreductase</keyword>
<gene>
    <name evidence="4" type="ORF">ATL31_1398</name>
</gene>
<dbReference type="AlphaFoldDB" id="A0A2N3YIB0"/>
<evidence type="ECO:0000256" key="1">
    <source>
        <dbReference type="ARBA" id="ARBA00023002"/>
    </source>
</evidence>
<dbReference type="Gene3D" id="3.40.50.720">
    <property type="entry name" value="NAD(P)-binding Rossmann-like Domain"/>
    <property type="match status" value="2"/>
</dbReference>
<name>A0A2N3YIB0_9MICO</name>
<evidence type="ECO:0000313" key="5">
    <source>
        <dbReference type="Proteomes" id="UP000233781"/>
    </source>
</evidence>
<organism evidence="4 5">
    <name type="scientific">Phycicoccus duodecadis</name>
    <dbReference type="NCBI Taxonomy" id="173053"/>
    <lineage>
        <taxon>Bacteria</taxon>
        <taxon>Bacillati</taxon>
        <taxon>Actinomycetota</taxon>
        <taxon>Actinomycetes</taxon>
        <taxon>Micrococcales</taxon>
        <taxon>Intrasporangiaceae</taxon>
        <taxon>Phycicoccus</taxon>
    </lineage>
</organism>
<dbReference type="Proteomes" id="UP000233781">
    <property type="component" value="Unassembled WGS sequence"/>
</dbReference>
<dbReference type="GO" id="GO:0051287">
    <property type="term" value="F:NAD binding"/>
    <property type="evidence" value="ECO:0007669"/>
    <property type="project" value="InterPro"/>
</dbReference>
<evidence type="ECO:0000256" key="2">
    <source>
        <dbReference type="ARBA" id="ARBA00023027"/>
    </source>
</evidence>
<dbReference type="EMBL" id="PJNE01000001">
    <property type="protein sequence ID" value="PKW26584.1"/>
    <property type="molecule type" value="Genomic_DNA"/>
</dbReference>
<dbReference type="InterPro" id="IPR036291">
    <property type="entry name" value="NAD(P)-bd_dom_sf"/>
</dbReference>
<proteinExistence type="predicted"/>
<evidence type="ECO:0000313" key="4">
    <source>
        <dbReference type="EMBL" id="PKW26584.1"/>
    </source>
</evidence>
<dbReference type="PANTHER" id="PTHR43333">
    <property type="entry name" value="2-HACID_DH_C DOMAIN-CONTAINING PROTEIN"/>
    <property type="match status" value="1"/>
</dbReference>
<dbReference type="CDD" id="cd05300">
    <property type="entry name" value="2-Hacid_dh_1"/>
    <property type="match status" value="1"/>
</dbReference>
<dbReference type="PANTHER" id="PTHR43333:SF1">
    <property type="entry name" value="D-ISOMER SPECIFIC 2-HYDROXYACID DEHYDROGENASE NAD-BINDING DOMAIN-CONTAINING PROTEIN"/>
    <property type="match status" value="1"/>
</dbReference>
<evidence type="ECO:0000259" key="3">
    <source>
        <dbReference type="Pfam" id="PF02826"/>
    </source>
</evidence>
<accession>A0A2N3YIB0</accession>
<dbReference type="OrthoDB" id="4324715at2"/>
<sequence>MNRPTTLPDRPTVLISTYLEPHLVERIATELSVEVLYDPALLPQPRYGNDHGGVRPELDEEAERRWLDMLARADVAFDFDWRAPSLMTANAPRLIWVQATSAGIGAFVQRHGLDTGEVVLTTAAGTHAVPLAEFAVGGVLHFVKDIPRLQAHQREHHWERHVSGQLAGRRVTVVGLGAIGRKVAETFDALGTDVTGVGRVGGSYAVPAGVRVVSTDDLDEVLPSSDVLVLAVPLTAETDGLVDAGRVAALPPGAIVVNIARGPVIDESALTEGLGSGRLGGAVLDVFEVEPLPTDSALWDLPNVLVSPHSASTAAVENEVLVELFIDNFRRLRDGEPLVNRYRPDLGY</sequence>
<comment type="caution">
    <text evidence="4">The sequence shown here is derived from an EMBL/GenBank/DDBJ whole genome shotgun (WGS) entry which is preliminary data.</text>
</comment>
<protein>
    <submittedName>
        <fullName evidence="4">Phosphoglycerate dehydrogenase-like enzyme</fullName>
    </submittedName>
</protein>
<dbReference type="InterPro" id="IPR029753">
    <property type="entry name" value="D-isomer_DH_CS"/>
</dbReference>
<keyword evidence="2" id="KW-0520">NAD</keyword>
<keyword evidence="5" id="KW-1185">Reference proteome</keyword>
<dbReference type="SUPFAM" id="SSF51735">
    <property type="entry name" value="NAD(P)-binding Rossmann-fold domains"/>
    <property type="match status" value="1"/>
</dbReference>
<dbReference type="RefSeq" id="WP_101395126.1">
    <property type="nucleotide sequence ID" value="NZ_PJNE01000001.1"/>
</dbReference>
<dbReference type="GO" id="GO:0016616">
    <property type="term" value="F:oxidoreductase activity, acting on the CH-OH group of donors, NAD or NADP as acceptor"/>
    <property type="evidence" value="ECO:0007669"/>
    <property type="project" value="UniProtKB-ARBA"/>
</dbReference>
<dbReference type="PROSITE" id="PS00671">
    <property type="entry name" value="D_2_HYDROXYACID_DH_3"/>
    <property type="match status" value="1"/>
</dbReference>
<feature type="domain" description="D-isomer specific 2-hydroxyacid dehydrogenase NAD-binding" evidence="3">
    <location>
        <begin position="138"/>
        <end position="311"/>
    </location>
</feature>
<dbReference type="InterPro" id="IPR006140">
    <property type="entry name" value="D-isomer_DH_NAD-bd"/>
</dbReference>
<dbReference type="Pfam" id="PF02826">
    <property type="entry name" value="2-Hacid_dh_C"/>
    <property type="match status" value="1"/>
</dbReference>